<gene>
    <name evidence="2" type="ORF">UFOPK1835_02096</name>
</gene>
<name>A0A6J6IL14_9ZZZZ</name>
<feature type="compositionally biased region" description="Polar residues" evidence="1">
    <location>
        <begin position="83"/>
        <end position="93"/>
    </location>
</feature>
<organism evidence="2">
    <name type="scientific">freshwater metagenome</name>
    <dbReference type="NCBI Taxonomy" id="449393"/>
    <lineage>
        <taxon>unclassified sequences</taxon>
        <taxon>metagenomes</taxon>
        <taxon>ecological metagenomes</taxon>
    </lineage>
</organism>
<evidence type="ECO:0000256" key="1">
    <source>
        <dbReference type="SAM" id="MobiDB-lite"/>
    </source>
</evidence>
<feature type="region of interest" description="Disordered" evidence="1">
    <location>
        <begin position="1"/>
        <end position="93"/>
    </location>
</feature>
<reference evidence="2" key="1">
    <citation type="submission" date="2020-05" db="EMBL/GenBank/DDBJ databases">
        <authorList>
            <person name="Chiriac C."/>
            <person name="Salcher M."/>
            <person name="Ghai R."/>
            <person name="Kavagutti S V."/>
        </authorList>
    </citation>
    <scope>NUCLEOTIDE SEQUENCE</scope>
</reference>
<evidence type="ECO:0000313" key="2">
    <source>
        <dbReference type="EMBL" id="CAB4625078.1"/>
    </source>
</evidence>
<dbReference type="AlphaFoldDB" id="A0A6J6IL14"/>
<accession>A0A6J6IL14</accession>
<protein>
    <submittedName>
        <fullName evidence="2">Unannotated protein</fullName>
    </submittedName>
</protein>
<dbReference type="EMBL" id="CAEZUP010000142">
    <property type="protein sequence ID" value="CAB4625078.1"/>
    <property type="molecule type" value="Genomic_DNA"/>
</dbReference>
<feature type="compositionally biased region" description="Low complexity" evidence="1">
    <location>
        <begin position="1"/>
        <end position="19"/>
    </location>
</feature>
<proteinExistence type="predicted"/>
<sequence length="93" mass="9388">MEGARAGGEAQAAAGRFGECPLVGVLPEMPGGGSRAVDLDVIGQSGPGDKGRHDAFGGGRTTDVSEADEGEADRFGRGHAGSLSRSQSHLRPE</sequence>